<dbReference type="Pfam" id="PF07748">
    <property type="entry name" value="Glyco_hydro_38C"/>
    <property type="match status" value="1"/>
</dbReference>
<keyword evidence="1" id="KW-0472">Membrane</keyword>
<dbReference type="FunFam" id="2.60.40.1360:FF:000001">
    <property type="entry name" value="Alpha-mannosidase"/>
    <property type="match status" value="1"/>
</dbReference>
<accession>A0A7J6VTU9</accession>
<evidence type="ECO:0000313" key="4">
    <source>
        <dbReference type="EMBL" id="KAF5188201.1"/>
    </source>
</evidence>
<dbReference type="Gene3D" id="2.60.40.1360">
    <property type="match status" value="1"/>
</dbReference>
<dbReference type="InterPro" id="IPR011682">
    <property type="entry name" value="Glyco_hydro_38_C"/>
</dbReference>
<dbReference type="EMBL" id="JABWDY010027078">
    <property type="protein sequence ID" value="KAF5188201.1"/>
    <property type="molecule type" value="Genomic_DNA"/>
</dbReference>
<sequence length="405" mass="45831">MSDSISSVYSDYICDLVSLYFILFSIQYLVNVLLLLKASGAYIFWPNGSYPIKTEQKGSLTVIRGPVLDEVHEQINTWISQITRIYKGKEHVEVEFTVGPIPIDDGIGKELASQITTGLKTNKTFYTDSNGRDFIKRILDYRTDWELQVNQPVAGNYYPVNLGIYMEDEKKEFSVLVDRSVGGSSLEDGQIELMLHRRFLHDDTKGVGEVLNETVCVSEECTGLTIQGKFYFRIDPLGEGAKWRRSVGQEIYSPFLLAFTEQDGDNWTGSHIPTYSFMDPSYSLPDNVAIVTLQELEDGKVLLRLAHLYETGEDKDLSVVASVELRKLFQGKKISNVTETSLSANQDRVEMEKKKLRWKIAGSVKDEPEVLRGRPVSSSNLVVELGPMEIRTFVIKFEPSFFNPV</sequence>
<feature type="domain" description="Glycosyl hydrolases family 38 C-terminal" evidence="3">
    <location>
        <begin position="287"/>
        <end position="393"/>
    </location>
</feature>
<evidence type="ECO:0000313" key="5">
    <source>
        <dbReference type="Proteomes" id="UP000554482"/>
    </source>
</evidence>
<evidence type="ECO:0000259" key="3">
    <source>
        <dbReference type="Pfam" id="PF17677"/>
    </source>
</evidence>
<dbReference type="Pfam" id="PF17677">
    <property type="entry name" value="Glyco_hydro38C2"/>
    <property type="match status" value="1"/>
</dbReference>
<dbReference type="GO" id="GO:0004559">
    <property type="term" value="F:alpha-mannosidase activity"/>
    <property type="evidence" value="ECO:0007669"/>
    <property type="project" value="InterPro"/>
</dbReference>
<dbReference type="InterPro" id="IPR041147">
    <property type="entry name" value="GH38_C"/>
</dbReference>
<keyword evidence="1" id="KW-0812">Transmembrane</keyword>
<keyword evidence="1" id="KW-1133">Transmembrane helix</keyword>
<protein>
    <submittedName>
        <fullName evidence="4">Alpha-mannosidase</fullName>
    </submittedName>
</protein>
<keyword evidence="5" id="KW-1185">Reference proteome</keyword>
<comment type="caution">
    <text evidence="4">The sequence shown here is derived from an EMBL/GenBank/DDBJ whole genome shotgun (WGS) entry which is preliminary data.</text>
</comment>
<proteinExistence type="predicted"/>
<dbReference type="InterPro" id="IPR050843">
    <property type="entry name" value="Glycosyl_Hydrlase_38"/>
</dbReference>
<feature type="domain" description="Glycosyl hydrolase family 38 C-terminal" evidence="2">
    <location>
        <begin position="38"/>
        <end position="204"/>
    </location>
</feature>
<dbReference type="InterPro" id="IPR011013">
    <property type="entry name" value="Gal_mutarotase_sf_dom"/>
</dbReference>
<dbReference type="OrthoDB" id="2016903at2759"/>
<dbReference type="PANTHER" id="PTHR11607:SF3">
    <property type="entry name" value="LYSOSOMAL ALPHA-MANNOSIDASE"/>
    <property type="match status" value="1"/>
</dbReference>
<dbReference type="AlphaFoldDB" id="A0A7J6VTU9"/>
<dbReference type="Proteomes" id="UP000554482">
    <property type="component" value="Unassembled WGS sequence"/>
</dbReference>
<dbReference type="SUPFAM" id="SSF74650">
    <property type="entry name" value="Galactose mutarotase-like"/>
    <property type="match status" value="1"/>
</dbReference>
<feature type="transmembrane region" description="Helical" evidence="1">
    <location>
        <begin position="20"/>
        <end position="45"/>
    </location>
</feature>
<evidence type="ECO:0000256" key="1">
    <source>
        <dbReference type="SAM" id="Phobius"/>
    </source>
</evidence>
<gene>
    <name evidence="4" type="ORF">FRX31_022211</name>
</gene>
<name>A0A7J6VTU9_THATH</name>
<evidence type="ECO:0000259" key="2">
    <source>
        <dbReference type="Pfam" id="PF07748"/>
    </source>
</evidence>
<organism evidence="4 5">
    <name type="scientific">Thalictrum thalictroides</name>
    <name type="common">Rue-anemone</name>
    <name type="synonym">Anemone thalictroides</name>
    <dbReference type="NCBI Taxonomy" id="46969"/>
    <lineage>
        <taxon>Eukaryota</taxon>
        <taxon>Viridiplantae</taxon>
        <taxon>Streptophyta</taxon>
        <taxon>Embryophyta</taxon>
        <taxon>Tracheophyta</taxon>
        <taxon>Spermatophyta</taxon>
        <taxon>Magnoliopsida</taxon>
        <taxon>Ranunculales</taxon>
        <taxon>Ranunculaceae</taxon>
        <taxon>Thalictroideae</taxon>
        <taxon>Thalictrum</taxon>
    </lineage>
</organism>
<dbReference type="GO" id="GO:0030246">
    <property type="term" value="F:carbohydrate binding"/>
    <property type="evidence" value="ECO:0007669"/>
    <property type="project" value="InterPro"/>
</dbReference>
<reference evidence="4 5" key="1">
    <citation type="submission" date="2020-06" db="EMBL/GenBank/DDBJ databases">
        <title>Transcriptomic and genomic resources for Thalictrum thalictroides and T. hernandezii: Facilitating candidate gene discovery in an emerging model plant lineage.</title>
        <authorList>
            <person name="Arias T."/>
            <person name="Riano-Pachon D.M."/>
            <person name="Di Stilio V.S."/>
        </authorList>
    </citation>
    <scope>NUCLEOTIDE SEQUENCE [LARGE SCALE GENOMIC DNA]</scope>
    <source>
        <strain evidence="5">cv. WT478/WT964</strain>
        <tissue evidence="4">Leaves</tissue>
    </source>
</reference>
<dbReference type="PANTHER" id="PTHR11607">
    <property type="entry name" value="ALPHA-MANNOSIDASE"/>
    <property type="match status" value="1"/>
</dbReference>
<dbReference type="GO" id="GO:0006013">
    <property type="term" value="P:mannose metabolic process"/>
    <property type="evidence" value="ECO:0007669"/>
    <property type="project" value="InterPro"/>
</dbReference>
<dbReference type="Gene3D" id="2.70.98.30">
    <property type="entry name" value="Golgi alpha-mannosidase II, domain 4"/>
    <property type="match status" value="1"/>
</dbReference>